<dbReference type="SUPFAM" id="SSF54523">
    <property type="entry name" value="Pili subunits"/>
    <property type="match status" value="1"/>
</dbReference>
<accession>A0A7T3BM96</accession>
<evidence type="ECO:0000313" key="3">
    <source>
        <dbReference type="EMBL" id="QPT38207.1"/>
    </source>
</evidence>
<dbReference type="NCBIfam" id="TIGR02532">
    <property type="entry name" value="IV_pilin_GFxxxE"/>
    <property type="match status" value="1"/>
</dbReference>
<sequence length="149" mass="16740">MTDNRGFTLVELISVVLILSVLALIAYPIYSNYIEKARISAVRSALLENAHFMEKFYLQNGTFKQTSTKWPKLPIQEAEGFCIRLNGVARGALDSKFMLKAVAIDKNKEPRIIKMNENLVTFVCKGSTSSCDDGLDYFRGNDKGCTLFK</sequence>
<gene>
    <name evidence="3" type="ORF">I6G28_01120</name>
</gene>
<dbReference type="RefSeq" id="WP_003678313.1">
    <property type="nucleotide sequence ID" value="NZ_CP065726.1"/>
</dbReference>
<feature type="transmembrane region" description="Helical" evidence="2">
    <location>
        <begin position="12"/>
        <end position="30"/>
    </location>
</feature>
<dbReference type="Pfam" id="PF16732">
    <property type="entry name" value="ComP_DUS"/>
    <property type="match status" value="1"/>
</dbReference>
<dbReference type="Pfam" id="PF07963">
    <property type="entry name" value="N_methyl"/>
    <property type="match status" value="1"/>
</dbReference>
<evidence type="ECO:0000256" key="2">
    <source>
        <dbReference type="SAM" id="Phobius"/>
    </source>
</evidence>
<dbReference type="AlphaFoldDB" id="A0A7T3BM96"/>
<evidence type="ECO:0000256" key="1">
    <source>
        <dbReference type="ARBA" id="ARBA00011156"/>
    </source>
</evidence>
<reference evidence="3 4" key="1">
    <citation type="submission" date="2020-12" db="EMBL/GenBank/DDBJ databases">
        <title>FDA dAtabase for Regulatory Grade micrObial Sequences (FDA-ARGOS): Supporting development and validation of Infectious Disease Dx tests.</title>
        <authorList>
            <person name="Sproer C."/>
            <person name="Gronow S."/>
            <person name="Severitt S."/>
            <person name="Schroder I."/>
            <person name="Tallon L."/>
            <person name="Sadzewicz L."/>
            <person name="Zhao X."/>
            <person name="Boylan J."/>
            <person name="Ott S."/>
            <person name="Bowen H."/>
            <person name="Vavikolanu K."/>
            <person name="Mehta A."/>
            <person name="Aluvathingal J."/>
            <person name="Nadendla S."/>
            <person name="Lowell S."/>
            <person name="Myers T."/>
            <person name="Yan Y."/>
            <person name="Sichtig H."/>
        </authorList>
    </citation>
    <scope>NUCLEOTIDE SEQUENCE [LARGE SCALE GENOMIC DNA]</scope>
    <source>
        <strain evidence="3 4">FDAARGOS_871</strain>
    </source>
</reference>
<dbReference type="GO" id="GO:0043683">
    <property type="term" value="P:type IV pilus assembly"/>
    <property type="evidence" value="ECO:0007669"/>
    <property type="project" value="InterPro"/>
</dbReference>
<organism evidence="3 4">
    <name type="scientific">Neisseria cinerea</name>
    <dbReference type="NCBI Taxonomy" id="483"/>
    <lineage>
        <taxon>Bacteria</taxon>
        <taxon>Pseudomonadati</taxon>
        <taxon>Pseudomonadota</taxon>
        <taxon>Betaproteobacteria</taxon>
        <taxon>Neisseriales</taxon>
        <taxon>Neisseriaceae</taxon>
        <taxon>Neisseria</taxon>
    </lineage>
</organism>
<keyword evidence="4" id="KW-1185">Reference proteome</keyword>
<comment type="subunit">
    <text evidence="1">The pili are polar flexible filaments of about 5.4 nanometers diameter and 2.5 micrometers average length; they consist of only a single polypeptide chain arranged in a helical configuration of five subunits per turn in the assembled pilus.</text>
</comment>
<evidence type="ECO:0000313" key="4">
    <source>
        <dbReference type="Proteomes" id="UP000594865"/>
    </source>
</evidence>
<proteinExistence type="predicted"/>
<dbReference type="InterPro" id="IPR012902">
    <property type="entry name" value="N_methyl_site"/>
</dbReference>
<keyword evidence="2" id="KW-1133">Transmembrane helix</keyword>
<dbReference type="InterPro" id="IPR045584">
    <property type="entry name" value="Pilin-like"/>
</dbReference>
<dbReference type="GeneID" id="84021817"/>
<dbReference type="PROSITE" id="PS00409">
    <property type="entry name" value="PROKAR_NTER_METHYL"/>
    <property type="match status" value="1"/>
</dbReference>
<dbReference type="Gene3D" id="3.30.700.50">
    <property type="match status" value="1"/>
</dbReference>
<keyword evidence="2" id="KW-0812">Transmembrane</keyword>
<dbReference type="Proteomes" id="UP000594865">
    <property type="component" value="Chromosome"/>
</dbReference>
<dbReference type="InterPro" id="IPR031982">
    <property type="entry name" value="PilE-like"/>
</dbReference>
<keyword evidence="2" id="KW-0472">Membrane</keyword>
<name>A0A7T3BM96_NEICI</name>
<protein>
    <submittedName>
        <fullName evidence="3">Type IV pilin protein</fullName>
    </submittedName>
</protein>
<dbReference type="EMBL" id="CP065726">
    <property type="protein sequence ID" value="QPT38207.1"/>
    <property type="molecule type" value="Genomic_DNA"/>
</dbReference>